<dbReference type="PANTHER" id="PTHR38445">
    <property type="entry name" value="HTH-TYPE TRANSCRIPTIONAL REPRESSOR YTRA"/>
    <property type="match status" value="1"/>
</dbReference>
<dbReference type="AlphaFoldDB" id="A0A1H9GKQ4"/>
<dbReference type="InterPro" id="IPR036388">
    <property type="entry name" value="WH-like_DNA-bd_sf"/>
</dbReference>
<dbReference type="Pfam" id="PF00392">
    <property type="entry name" value="GntR"/>
    <property type="match status" value="1"/>
</dbReference>
<dbReference type="RefSeq" id="WP_074643652.1">
    <property type="nucleotide sequence ID" value="NZ_AP025286.1"/>
</dbReference>
<dbReference type="PROSITE" id="PS50949">
    <property type="entry name" value="HTH_GNTR"/>
    <property type="match status" value="1"/>
</dbReference>
<feature type="domain" description="HTH gntR-type" evidence="4">
    <location>
        <begin position="9"/>
        <end position="77"/>
    </location>
</feature>
<keyword evidence="1" id="KW-0805">Transcription regulation</keyword>
<dbReference type="EMBL" id="FOFU01000005">
    <property type="protein sequence ID" value="SEQ50508.1"/>
    <property type="molecule type" value="Genomic_DNA"/>
</dbReference>
<dbReference type="PANTHER" id="PTHR38445:SF6">
    <property type="entry name" value="GNTR-FAMILY TRANSCRIPTIONAL REGULATOR"/>
    <property type="match status" value="1"/>
</dbReference>
<evidence type="ECO:0000256" key="3">
    <source>
        <dbReference type="ARBA" id="ARBA00023163"/>
    </source>
</evidence>
<evidence type="ECO:0000256" key="2">
    <source>
        <dbReference type="ARBA" id="ARBA00023125"/>
    </source>
</evidence>
<evidence type="ECO:0000256" key="1">
    <source>
        <dbReference type="ARBA" id="ARBA00023015"/>
    </source>
</evidence>
<evidence type="ECO:0000313" key="5">
    <source>
        <dbReference type="EMBL" id="SEQ50508.1"/>
    </source>
</evidence>
<dbReference type="Proteomes" id="UP000182360">
    <property type="component" value="Unassembled WGS sequence"/>
</dbReference>
<dbReference type="Gene3D" id="1.10.10.10">
    <property type="entry name" value="Winged helix-like DNA-binding domain superfamily/Winged helix DNA-binding domain"/>
    <property type="match status" value="1"/>
</dbReference>
<dbReference type="CDD" id="cd07377">
    <property type="entry name" value="WHTH_GntR"/>
    <property type="match status" value="1"/>
</dbReference>
<dbReference type="GO" id="GO:0003700">
    <property type="term" value="F:DNA-binding transcription factor activity"/>
    <property type="evidence" value="ECO:0007669"/>
    <property type="project" value="InterPro"/>
</dbReference>
<dbReference type="STRING" id="163.SAMN04487775_10124"/>
<reference evidence="5 6" key="1">
    <citation type="submission" date="2016-10" db="EMBL/GenBank/DDBJ databases">
        <authorList>
            <person name="de Groot N.N."/>
        </authorList>
    </citation>
    <scope>NUCLEOTIDE SEQUENCE [LARGE SCALE GENOMIC DNA]</scope>
    <source>
        <strain evidence="5 6">B25</strain>
    </source>
</reference>
<name>A0A1H9GKQ4_9SPIR</name>
<organism evidence="5 6">
    <name type="scientific">Treponema bryantii</name>
    <dbReference type="NCBI Taxonomy" id="163"/>
    <lineage>
        <taxon>Bacteria</taxon>
        <taxon>Pseudomonadati</taxon>
        <taxon>Spirochaetota</taxon>
        <taxon>Spirochaetia</taxon>
        <taxon>Spirochaetales</taxon>
        <taxon>Treponemataceae</taxon>
        <taxon>Treponema</taxon>
    </lineage>
</organism>
<gene>
    <name evidence="5" type="ORF">SAMN04487977_10534</name>
</gene>
<dbReference type="SMART" id="SM00345">
    <property type="entry name" value="HTH_GNTR"/>
    <property type="match status" value="1"/>
</dbReference>
<accession>A0A1H9GKQ4</accession>
<dbReference type="GO" id="GO:0003677">
    <property type="term" value="F:DNA binding"/>
    <property type="evidence" value="ECO:0007669"/>
    <property type="project" value="UniProtKB-KW"/>
</dbReference>
<keyword evidence="2 5" id="KW-0238">DNA-binding</keyword>
<dbReference type="InterPro" id="IPR036390">
    <property type="entry name" value="WH_DNA-bd_sf"/>
</dbReference>
<evidence type="ECO:0000259" key="4">
    <source>
        <dbReference type="PROSITE" id="PS50949"/>
    </source>
</evidence>
<proteinExistence type="predicted"/>
<dbReference type="InterPro" id="IPR000524">
    <property type="entry name" value="Tscrpt_reg_HTH_GntR"/>
</dbReference>
<dbReference type="SUPFAM" id="SSF46785">
    <property type="entry name" value="Winged helix' DNA-binding domain"/>
    <property type="match status" value="1"/>
</dbReference>
<dbReference type="eggNOG" id="COG1725">
    <property type="taxonomic scope" value="Bacteria"/>
</dbReference>
<evidence type="ECO:0000313" key="6">
    <source>
        <dbReference type="Proteomes" id="UP000182360"/>
    </source>
</evidence>
<sequence>MEYHFTNDKPIYLQLIDYFKAQIISGELPEGSRLDSVRDLAVKAQVNPNTMQKALSELERMGLVRTERTSGRFITDDKEMITNMKKEVAESEIAAFLERMKALGFDKEEVIKIIEEE</sequence>
<protein>
    <submittedName>
        <fullName evidence="5">DNA-binding transcriptional regulator YhcF, GntR family</fullName>
    </submittedName>
</protein>
<keyword evidence="6" id="KW-1185">Reference proteome</keyword>
<keyword evidence="3" id="KW-0804">Transcription</keyword>
<dbReference type="OrthoDB" id="362473at2"/>